<keyword evidence="1" id="KW-1185">Reference proteome</keyword>
<dbReference type="Proteomes" id="UP000095287">
    <property type="component" value="Unplaced"/>
</dbReference>
<evidence type="ECO:0000313" key="1">
    <source>
        <dbReference type="Proteomes" id="UP000095287"/>
    </source>
</evidence>
<reference evidence="2" key="1">
    <citation type="submission" date="2016-11" db="UniProtKB">
        <authorList>
            <consortium name="WormBaseParasite"/>
        </authorList>
    </citation>
    <scope>IDENTIFICATION</scope>
</reference>
<organism evidence="1 2">
    <name type="scientific">Steinernema glaseri</name>
    <dbReference type="NCBI Taxonomy" id="37863"/>
    <lineage>
        <taxon>Eukaryota</taxon>
        <taxon>Metazoa</taxon>
        <taxon>Ecdysozoa</taxon>
        <taxon>Nematoda</taxon>
        <taxon>Chromadorea</taxon>
        <taxon>Rhabditida</taxon>
        <taxon>Tylenchina</taxon>
        <taxon>Panagrolaimomorpha</taxon>
        <taxon>Strongyloidoidea</taxon>
        <taxon>Steinernematidae</taxon>
        <taxon>Steinernema</taxon>
    </lineage>
</organism>
<accession>A0A1I7Y6P6</accession>
<sequence length="328" mass="37812">MDSLPPTFCLDVMGNLDLKWEKYGELAKALTGRWHAAARSFTENIHELQLLCKVYNGKWSYIAAFRERRDDRSDEEILAMNDRYIRCHFIYINTSSEGIEYYNSCPKEEILNEVIPRVIPQLRPSSRIFFQHNICALSRKDADLFYHSLLDSSGFGIRCFGALALTYYGPESLYFLAILLTRGCNFEGLLLASGWPHSTAMEDLIVKFMCPRPRITFYIHSPEGAESQPTLKLTPRIMQAIVNAWDKADSYLYVCTPRYTGLEEVLSVPVPPNVNRRLLKAKYKNKYFIIWSKDSGSTLSCTLNYAEHKISFNSPANERVYDRNNMCL</sequence>
<protein>
    <submittedName>
        <fullName evidence="2">SLC12 domain-containing protein</fullName>
    </submittedName>
</protein>
<dbReference type="WBParaSite" id="L893_g13176.t1">
    <property type="protein sequence ID" value="L893_g13176.t1"/>
    <property type="gene ID" value="L893_g13176"/>
</dbReference>
<dbReference type="AlphaFoldDB" id="A0A1I7Y6P6"/>
<evidence type="ECO:0000313" key="2">
    <source>
        <dbReference type="WBParaSite" id="L893_g13176.t1"/>
    </source>
</evidence>
<name>A0A1I7Y6P6_9BILA</name>
<proteinExistence type="predicted"/>